<evidence type="ECO:0000313" key="2">
    <source>
        <dbReference type="Proteomes" id="UP001500218"/>
    </source>
</evidence>
<proteinExistence type="predicted"/>
<dbReference type="Proteomes" id="UP001500218">
    <property type="component" value="Unassembled WGS sequence"/>
</dbReference>
<organism evidence="1 2">
    <name type="scientific">Luedemannella flava</name>
    <dbReference type="NCBI Taxonomy" id="349316"/>
    <lineage>
        <taxon>Bacteria</taxon>
        <taxon>Bacillati</taxon>
        <taxon>Actinomycetota</taxon>
        <taxon>Actinomycetes</taxon>
        <taxon>Micromonosporales</taxon>
        <taxon>Micromonosporaceae</taxon>
        <taxon>Luedemannella</taxon>
    </lineage>
</organism>
<keyword evidence="2" id="KW-1185">Reference proteome</keyword>
<accession>A0ABN2M381</accession>
<dbReference type="Pfam" id="PF20102">
    <property type="entry name" value="DUF6492"/>
    <property type="match status" value="1"/>
</dbReference>
<reference evidence="1 2" key="1">
    <citation type="journal article" date="2019" name="Int. J. Syst. Evol. Microbiol.">
        <title>The Global Catalogue of Microorganisms (GCM) 10K type strain sequencing project: providing services to taxonomists for standard genome sequencing and annotation.</title>
        <authorList>
            <consortium name="The Broad Institute Genomics Platform"/>
            <consortium name="The Broad Institute Genome Sequencing Center for Infectious Disease"/>
            <person name="Wu L."/>
            <person name="Ma J."/>
        </authorList>
    </citation>
    <scope>NUCLEOTIDE SEQUENCE [LARGE SCALE GENOMIC DNA]</scope>
    <source>
        <strain evidence="1 2">JCM 13250</strain>
    </source>
</reference>
<sequence length="286" mass="32189">MTTMDVITPSFSGDFELCVDLNASVLANTPPTVRHHIIVPGRDLELFGRLANERTIVSDEGRLLPRSLVSVPGTKYSVNLRRPYPPVRGWIIQQIVKLGAAAAAEADVVVLVDSDIVFARPFGPDTFVRDGVVRLYRKPNEIDDRLPRHMIWHRAARELLGLSAQQPPYTDYVSSLLAWDPRLVKSMLERIEKVTRQPWQTAIGSQLHFSEWTLYGVFVEEVLGAPANQFASDDTLCHSYWEETPLDENSAREFLSAIKPDDIAVMISAKSRTPLELRRKAWASLS</sequence>
<protein>
    <submittedName>
        <fullName evidence="1">DUF6492 family protein</fullName>
    </submittedName>
</protein>
<name>A0ABN2M381_9ACTN</name>
<gene>
    <name evidence="1" type="ORF">GCM10009682_31210</name>
</gene>
<evidence type="ECO:0000313" key="1">
    <source>
        <dbReference type="EMBL" id="GAA1807005.1"/>
    </source>
</evidence>
<dbReference type="InterPro" id="IPR045499">
    <property type="entry name" value="DUF6492"/>
</dbReference>
<comment type="caution">
    <text evidence="1">The sequence shown here is derived from an EMBL/GenBank/DDBJ whole genome shotgun (WGS) entry which is preliminary data.</text>
</comment>
<dbReference type="EMBL" id="BAAALT010000084">
    <property type="protein sequence ID" value="GAA1807005.1"/>
    <property type="molecule type" value="Genomic_DNA"/>
</dbReference>